<evidence type="ECO:0000313" key="4">
    <source>
        <dbReference type="Proteomes" id="UP000570514"/>
    </source>
</evidence>
<evidence type="ECO:0000313" key="3">
    <source>
        <dbReference type="EMBL" id="NIK88813.1"/>
    </source>
</evidence>
<dbReference type="EMBL" id="JAASRM010000001">
    <property type="protein sequence ID" value="NIK88813.1"/>
    <property type="molecule type" value="Genomic_DNA"/>
</dbReference>
<dbReference type="InterPro" id="IPR037914">
    <property type="entry name" value="SpoVT-AbrB_sf"/>
</dbReference>
<dbReference type="GO" id="GO:0003677">
    <property type="term" value="F:DNA binding"/>
    <property type="evidence" value="ECO:0007669"/>
    <property type="project" value="UniProtKB-UniRule"/>
</dbReference>
<sequence>MVTTITSEGQITLPEELRDKAGIKPGDEVEITLGATGALVIQKPEAKRKSMDEYRQRLLEVANRGIISGITTDEIMEMTRGYSEDAEMEAGKP</sequence>
<keyword evidence="4" id="KW-1185">Reference proteome</keyword>
<dbReference type="PROSITE" id="PS51740">
    <property type="entry name" value="SPOVT_ABRB"/>
    <property type="match status" value="1"/>
</dbReference>
<reference evidence="3 4" key="1">
    <citation type="submission" date="2020-03" db="EMBL/GenBank/DDBJ databases">
        <title>Genomic Encyclopedia of Type Strains, Phase IV (KMG-IV): sequencing the most valuable type-strain genomes for metagenomic binning, comparative biology and taxonomic classification.</title>
        <authorList>
            <person name="Goeker M."/>
        </authorList>
    </citation>
    <scope>NUCLEOTIDE SEQUENCE [LARGE SCALE GENOMIC DNA]</scope>
    <source>
        <strain evidence="3 4">DSM 19867</strain>
    </source>
</reference>
<protein>
    <submittedName>
        <fullName evidence="3">AbrB family looped-hinge helix DNA binding protein</fullName>
    </submittedName>
</protein>
<dbReference type="Proteomes" id="UP000570514">
    <property type="component" value="Unassembled WGS sequence"/>
</dbReference>
<accession>A0A846MZS5</accession>
<dbReference type="AlphaFoldDB" id="A0A846MZS5"/>
<name>A0A846MZS5_9PROT</name>
<keyword evidence="1" id="KW-0238">DNA-binding</keyword>
<feature type="domain" description="SpoVT-AbrB" evidence="2">
    <location>
        <begin position="1"/>
        <end position="46"/>
    </location>
</feature>
<evidence type="ECO:0000256" key="1">
    <source>
        <dbReference type="PROSITE-ProRule" id="PRU01076"/>
    </source>
</evidence>
<dbReference type="Gene3D" id="2.10.260.10">
    <property type="match status" value="1"/>
</dbReference>
<evidence type="ECO:0000259" key="2">
    <source>
        <dbReference type="PROSITE" id="PS51740"/>
    </source>
</evidence>
<organism evidence="3 4">
    <name type="scientific">Rhizomicrobium palustre</name>
    <dbReference type="NCBI Taxonomy" id="189966"/>
    <lineage>
        <taxon>Bacteria</taxon>
        <taxon>Pseudomonadati</taxon>
        <taxon>Pseudomonadota</taxon>
        <taxon>Alphaproteobacteria</taxon>
        <taxon>Micropepsales</taxon>
        <taxon>Micropepsaceae</taxon>
        <taxon>Rhizomicrobium</taxon>
    </lineage>
</organism>
<dbReference type="Pfam" id="PF04014">
    <property type="entry name" value="MazE_antitoxin"/>
    <property type="match status" value="1"/>
</dbReference>
<dbReference type="NCBIfam" id="TIGR01439">
    <property type="entry name" value="lp_hng_hel_AbrB"/>
    <property type="match status" value="1"/>
</dbReference>
<gene>
    <name evidence="3" type="ORF">FHS83_002131</name>
</gene>
<proteinExistence type="predicted"/>
<dbReference type="RefSeq" id="WP_167082957.1">
    <property type="nucleotide sequence ID" value="NZ_BAAADC010000001.1"/>
</dbReference>
<dbReference type="SMART" id="SM00966">
    <property type="entry name" value="SpoVT_AbrB"/>
    <property type="match status" value="1"/>
</dbReference>
<comment type="caution">
    <text evidence="3">The sequence shown here is derived from an EMBL/GenBank/DDBJ whole genome shotgun (WGS) entry which is preliminary data.</text>
</comment>
<dbReference type="SUPFAM" id="SSF89447">
    <property type="entry name" value="AbrB/MazE/MraZ-like"/>
    <property type="match status" value="1"/>
</dbReference>
<dbReference type="InterPro" id="IPR007159">
    <property type="entry name" value="SpoVT-AbrB_dom"/>
</dbReference>